<gene>
    <name evidence="1" type="ORF">QP939_30720</name>
</gene>
<accession>A0ABY8XBK3</accession>
<protein>
    <submittedName>
        <fullName evidence="1">Uncharacterized protein</fullName>
    </submittedName>
</protein>
<evidence type="ECO:0000313" key="1">
    <source>
        <dbReference type="EMBL" id="WIV53275.1"/>
    </source>
</evidence>
<evidence type="ECO:0000313" key="2">
    <source>
        <dbReference type="Proteomes" id="UP001227101"/>
    </source>
</evidence>
<dbReference type="RefSeq" id="WP_285449665.1">
    <property type="nucleotide sequence ID" value="NZ_CP127173.1"/>
</dbReference>
<keyword evidence="2" id="KW-1185">Reference proteome</keyword>
<dbReference type="Proteomes" id="UP001227101">
    <property type="component" value="Chromosome"/>
</dbReference>
<dbReference type="EMBL" id="CP127173">
    <property type="protein sequence ID" value="WIV53275.1"/>
    <property type="molecule type" value="Genomic_DNA"/>
</dbReference>
<sequence length="46" mass="5375">MNRILTARAQSRRTLFRGKMIHESHHVMQGFTSDNVNLFYKNVLVG</sequence>
<organism evidence="1 2">
    <name type="scientific">Amycolatopsis nalaikhensis</name>
    <dbReference type="NCBI Taxonomy" id="715472"/>
    <lineage>
        <taxon>Bacteria</taxon>
        <taxon>Bacillati</taxon>
        <taxon>Actinomycetota</taxon>
        <taxon>Actinomycetes</taxon>
        <taxon>Pseudonocardiales</taxon>
        <taxon>Pseudonocardiaceae</taxon>
        <taxon>Amycolatopsis</taxon>
    </lineage>
</organism>
<name>A0ABY8XBK3_9PSEU</name>
<proteinExistence type="predicted"/>
<reference evidence="1 2" key="1">
    <citation type="submission" date="2023-06" db="EMBL/GenBank/DDBJ databases">
        <authorList>
            <person name="Oyuntsetseg B."/>
            <person name="Kim S.B."/>
        </authorList>
    </citation>
    <scope>NUCLEOTIDE SEQUENCE [LARGE SCALE GENOMIC DNA]</scope>
    <source>
        <strain evidence="1 2">2-2</strain>
    </source>
</reference>